<dbReference type="PANTHER" id="PTHR13251:SF3">
    <property type="entry name" value="TRAFFICKING PROTEIN PARTICLE COMPLEX SUBUNIT 10"/>
    <property type="match status" value="1"/>
</dbReference>
<dbReference type="InterPro" id="IPR045126">
    <property type="entry name" value="TRAPPC10/Trs130"/>
</dbReference>
<keyword evidence="3" id="KW-1185">Reference proteome</keyword>
<proteinExistence type="predicted"/>
<dbReference type="Pfam" id="PF23036">
    <property type="entry name" value="TRAPPC10_1st"/>
    <property type="match status" value="1"/>
</dbReference>
<accession>A0AAD9NAA4</accession>
<dbReference type="GO" id="GO:0005829">
    <property type="term" value="C:cytosol"/>
    <property type="evidence" value="ECO:0007669"/>
    <property type="project" value="GOC"/>
</dbReference>
<name>A0AAD9NAA4_9ANNE</name>
<dbReference type="InterPro" id="IPR056913">
    <property type="entry name" value="TRAPPC10/Trs130_N"/>
</dbReference>
<protein>
    <recommendedName>
        <fullName evidence="1">TRAPPC10/Trs130 N-terminal domain-containing protein</fullName>
    </recommendedName>
</protein>
<dbReference type="Proteomes" id="UP001208570">
    <property type="component" value="Unassembled WGS sequence"/>
</dbReference>
<evidence type="ECO:0000313" key="2">
    <source>
        <dbReference type="EMBL" id="KAK2162700.1"/>
    </source>
</evidence>
<gene>
    <name evidence="2" type="ORF">LSH36_93g03036</name>
</gene>
<dbReference type="PANTHER" id="PTHR13251">
    <property type="entry name" value="EPILEPSY HOLOPROSENCEPHALY CANDIDATE 1/TMEM1"/>
    <property type="match status" value="1"/>
</dbReference>
<evidence type="ECO:0000313" key="3">
    <source>
        <dbReference type="Proteomes" id="UP001208570"/>
    </source>
</evidence>
<dbReference type="GO" id="GO:0034498">
    <property type="term" value="P:early endosome to Golgi transport"/>
    <property type="evidence" value="ECO:0007669"/>
    <property type="project" value="TreeGrafter"/>
</dbReference>
<feature type="domain" description="TRAPPC10/Trs130 N-terminal" evidence="1">
    <location>
        <begin position="3"/>
        <end position="311"/>
    </location>
</feature>
<reference evidence="2" key="1">
    <citation type="journal article" date="2023" name="Mol. Biol. Evol.">
        <title>Third-Generation Sequencing Reveals the Adaptive Role of the Epigenome in Three Deep-Sea Polychaetes.</title>
        <authorList>
            <person name="Perez M."/>
            <person name="Aroh O."/>
            <person name="Sun Y."/>
            <person name="Lan Y."/>
            <person name="Juniper S.K."/>
            <person name="Young C.R."/>
            <person name="Angers B."/>
            <person name="Qian P.Y."/>
        </authorList>
    </citation>
    <scope>NUCLEOTIDE SEQUENCE</scope>
    <source>
        <strain evidence="2">P08H-3</strain>
    </source>
</reference>
<evidence type="ECO:0000259" key="1">
    <source>
        <dbReference type="Pfam" id="PF23036"/>
    </source>
</evidence>
<comment type="caution">
    <text evidence="2">The sequence shown here is derived from an EMBL/GenBank/DDBJ whole genome shotgun (WGS) entry which is preliminary data.</text>
</comment>
<feature type="non-terminal residue" evidence="2">
    <location>
        <position position="347"/>
    </location>
</feature>
<sequence>MDSKPIVTCHGDQVLFSKLRNFVVQGLPKEPVEWKRAYGRPRALKIEANFVPFNPDILPEEDDWSLPGRPLFHTYWLDCDLDRYKSEVKGEISDWLMNLKDDNINDWLIVIVVNDESKVKTKILRTSVYDKVKSDFCGKNSDRCIVLTEPLKFESKSTESWSALLTRMRVLLLQSYDTNVGHFEDHMRAERERRTEKGWNFCSYFLLQEELALMFEMLCLYEDALVQYDELDALFTQYVLNHAAGDTTPWLSTFTASQNQTWDGLCLSQPINITKRQLIKRCKASLLDFRNYLFSRQCALTFLLQQPWEVAQRSIPFMHNCINELKMLTIEMPPGATSCWVFISCLE</sequence>
<organism evidence="2 3">
    <name type="scientific">Paralvinella palmiformis</name>
    <dbReference type="NCBI Taxonomy" id="53620"/>
    <lineage>
        <taxon>Eukaryota</taxon>
        <taxon>Metazoa</taxon>
        <taxon>Spiralia</taxon>
        <taxon>Lophotrochozoa</taxon>
        <taxon>Annelida</taxon>
        <taxon>Polychaeta</taxon>
        <taxon>Sedentaria</taxon>
        <taxon>Canalipalpata</taxon>
        <taxon>Terebellida</taxon>
        <taxon>Terebelliformia</taxon>
        <taxon>Alvinellidae</taxon>
        <taxon>Paralvinella</taxon>
    </lineage>
</organism>
<dbReference type="AlphaFoldDB" id="A0AAD9NAA4"/>
<dbReference type="GO" id="GO:0006891">
    <property type="term" value="P:intra-Golgi vesicle-mediated transport"/>
    <property type="evidence" value="ECO:0007669"/>
    <property type="project" value="TreeGrafter"/>
</dbReference>
<dbReference type="GO" id="GO:1990071">
    <property type="term" value="C:TRAPPII protein complex"/>
    <property type="evidence" value="ECO:0007669"/>
    <property type="project" value="InterPro"/>
</dbReference>
<dbReference type="EMBL" id="JAODUP010000093">
    <property type="protein sequence ID" value="KAK2162700.1"/>
    <property type="molecule type" value="Genomic_DNA"/>
</dbReference>